<name>A0A4R0XL51_9BURK</name>
<dbReference type="AlphaFoldDB" id="A0A4R0XL51"/>
<accession>A0A4R0XL51</accession>
<gene>
    <name evidence="1" type="ORF">BZM27_09420</name>
</gene>
<sequence length="71" mass="7518">MFSVALALFPISRTSQSPSTPALRLYVLRFIAHDGTRAVVGFADQAERDERGAQLLALGSVVCLATVRGAA</sequence>
<evidence type="ECO:0000313" key="1">
    <source>
        <dbReference type="EMBL" id="TCG08860.1"/>
    </source>
</evidence>
<proteinExistence type="predicted"/>
<protein>
    <submittedName>
        <fullName evidence="1">Uncharacterized protein</fullName>
    </submittedName>
</protein>
<dbReference type="EMBL" id="MWML01000024">
    <property type="protein sequence ID" value="TCG08860.1"/>
    <property type="molecule type" value="Genomic_DNA"/>
</dbReference>
<keyword evidence="2" id="KW-1185">Reference proteome</keyword>
<evidence type="ECO:0000313" key="2">
    <source>
        <dbReference type="Proteomes" id="UP000294200"/>
    </source>
</evidence>
<comment type="caution">
    <text evidence="1">The sequence shown here is derived from an EMBL/GenBank/DDBJ whole genome shotgun (WGS) entry which is preliminary data.</text>
</comment>
<dbReference type="Proteomes" id="UP000294200">
    <property type="component" value="Unassembled WGS sequence"/>
</dbReference>
<reference evidence="1 2" key="1">
    <citation type="submission" date="2017-02" db="EMBL/GenBank/DDBJ databases">
        <title>Paraburkholderia sophoroidis sp. nov. and Paraburkholderia steynii sp. nov. rhizobial symbionts of the fynbos legume Hypocalyptus sophoroides.</title>
        <authorList>
            <person name="Steenkamp E.T."/>
            <person name="Beukes C.W."/>
            <person name="Van Zyl E."/>
            <person name="Avontuur J."/>
            <person name="Chan W.Y."/>
            <person name="Hassen A."/>
            <person name="Palmer M."/>
            <person name="Mthombeni L."/>
            <person name="Phalane F."/>
            <person name="Sereme K."/>
            <person name="Venter S.N."/>
        </authorList>
    </citation>
    <scope>NUCLEOTIDE SEQUENCE [LARGE SCALE GENOMIC DNA]</scope>
    <source>
        <strain evidence="1 2">HC1.1ba</strain>
    </source>
</reference>
<organism evidence="1 2">
    <name type="scientific">Paraburkholderia steynii</name>
    <dbReference type="NCBI Taxonomy" id="1245441"/>
    <lineage>
        <taxon>Bacteria</taxon>
        <taxon>Pseudomonadati</taxon>
        <taxon>Pseudomonadota</taxon>
        <taxon>Betaproteobacteria</taxon>
        <taxon>Burkholderiales</taxon>
        <taxon>Burkholderiaceae</taxon>
        <taxon>Paraburkholderia</taxon>
    </lineage>
</organism>